<feature type="region of interest" description="Disordered" evidence="1">
    <location>
        <begin position="91"/>
        <end position="120"/>
    </location>
</feature>
<evidence type="ECO:0000313" key="2">
    <source>
        <dbReference type="EMBL" id="KAJ5520068.1"/>
    </source>
</evidence>
<gene>
    <name evidence="2" type="ORF">N7463_000521</name>
</gene>
<comment type="caution">
    <text evidence="2">The sequence shown here is derived from an EMBL/GenBank/DDBJ whole genome shotgun (WGS) entry which is preliminary data.</text>
</comment>
<dbReference type="OrthoDB" id="9514740at2759"/>
<evidence type="ECO:0000313" key="3">
    <source>
        <dbReference type="Proteomes" id="UP001149954"/>
    </source>
</evidence>
<dbReference type="Proteomes" id="UP001149954">
    <property type="component" value="Unassembled WGS sequence"/>
</dbReference>
<protein>
    <recommendedName>
        <fullName evidence="4">PARP catalytic domain-containing protein</fullName>
    </recommendedName>
</protein>
<accession>A0A9W9Y590</accession>
<reference evidence="2" key="2">
    <citation type="journal article" date="2023" name="IMA Fungus">
        <title>Comparative genomic study of the Penicillium genus elucidates a diverse pangenome and 15 lateral gene transfer events.</title>
        <authorList>
            <person name="Petersen C."/>
            <person name="Sorensen T."/>
            <person name="Nielsen M.R."/>
            <person name="Sondergaard T.E."/>
            <person name="Sorensen J.L."/>
            <person name="Fitzpatrick D.A."/>
            <person name="Frisvad J.C."/>
            <person name="Nielsen K.L."/>
        </authorList>
    </citation>
    <scope>NUCLEOTIDE SEQUENCE</scope>
    <source>
        <strain evidence="2">IBT 29495</strain>
    </source>
</reference>
<dbReference type="EMBL" id="JAPWDS010000001">
    <property type="protein sequence ID" value="KAJ5520068.1"/>
    <property type="molecule type" value="Genomic_DNA"/>
</dbReference>
<reference evidence="2" key="1">
    <citation type="submission" date="2022-12" db="EMBL/GenBank/DDBJ databases">
        <authorList>
            <person name="Petersen C."/>
        </authorList>
    </citation>
    <scope>NUCLEOTIDE SEQUENCE</scope>
    <source>
        <strain evidence="2">IBT 29495</strain>
    </source>
</reference>
<sequence>MFGPGIYSSVVSKANLYSRNHHVRSHKHVLIICGLDPGNSVDMTAAGIPGPCDSVEGLTKAEGGTLEYQESVVYDPARLKPLGLVVYMREGDKSPEDDSVPLSPMDENISMRDSDSTISETEPAVDLANMPRIVERRPGNIPSNASGEYQTYKSECINRASRASRAIPQSPIPPVSTKMIVELSPLERHTPFSKRVEHLFYDSWLDQTKGSHVKEIILFDIKTVPYQPDGQTPGTFKRANRDPELLTLLGDFPLRFYGARRACYIGDLGYPLDICHDVECATCSVFRDQYAAREAGMGFELGPEILTSSSSSQADALTTNHHIRSSQHAMILCACPNIAQSDHQTVSPDPYAPPPYTASASPSTVVVPIGLIMYTRTGWHI</sequence>
<organism evidence="2 3">
    <name type="scientific">Penicillium fimorum</name>
    <dbReference type="NCBI Taxonomy" id="1882269"/>
    <lineage>
        <taxon>Eukaryota</taxon>
        <taxon>Fungi</taxon>
        <taxon>Dikarya</taxon>
        <taxon>Ascomycota</taxon>
        <taxon>Pezizomycotina</taxon>
        <taxon>Eurotiomycetes</taxon>
        <taxon>Eurotiomycetidae</taxon>
        <taxon>Eurotiales</taxon>
        <taxon>Aspergillaceae</taxon>
        <taxon>Penicillium</taxon>
    </lineage>
</organism>
<evidence type="ECO:0008006" key="4">
    <source>
        <dbReference type="Google" id="ProtNLM"/>
    </source>
</evidence>
<keyword evidence="3" id="KW-1185">Reference proteome</keyword>
<dbReference type="AlphaFoldDB" id="A0A9W9Y590"/>
<dbReference type="Gene3D" id="3.90.228.10">
    <property type="match status" value="1"/>
</dbReference>
<evidence type="ECO:0000256" key="1">
    <source>
        <dbReference type="SAM" id="MobiDB-lite"/>
    </source>
</evidence>
<name>A0A9W9Y590_9EURO</name>
<dbReference type="SUPFAM" id="SSF56399">
    <property type="entry name" value="ADP-ribosylation"/>
    <property type="match status" value="1"/>
</dbReference>
<proteinExistence type="predicted"/>